<keyword evidence="1" id="KW-0472">Membrane</keyword>
<feature type="domain" description="TRAP C4-dicarboxylate transport system permease DctM subunit" evidence="2">
    <location>
        <begin position="100"/>
        <end position="261"/>
    </location>
</feature>
<keyword evidence="1" id="KW-1133">Transmembrane helix</keyword>
<feature type="transmembrane region" description="Helical" evidence="1">
    <location>
        <begin position="63"/>
        <end position="81"/>
    </location>
</feature>
<comment type="caution">
    <text evidence="3">The sequence shown here is derived from an EMBL/GenBank/DDBJ whole genome shotgun (WGS) entry which is preliminary data.</text>
</comment>
<keyword evidence="1" id="KW-0812">Transmembrane</keyword>
<proteinExistence type="predicted"/>
<dbReference type="PANTHER" id="PTHR43849">
    <property type="entry name" value="BLL3936 PROTEIN"/>
    <property type="match status" value="1"/>
</dbReference>
<protein>
    <recommendedName>
        <fullName evidence="2">TRAP C4-dicarboxylate transport system permease DctM subunit domain-containing protein</fullName>
    </recommendedName>
</protein>
<dbReference type="PANTHER" id="PTHR43849:SF2">
    <property type="entry name" value="BLL3936 PROTEIN"/>
    <property type="match status" value="1"/>
</dbReference>
<evidence type="ECO:0000256" key="1">
    <source>
        <dbReference type="SAM" id="Phobius"/>
    </source>
</evidence>
<feature type="transmembrane region" description="Helical" evidence="1">
    <location>
        <begin position="159"/>
        <end position="181"/>
    </location>
</feature>
<sequence>MLVKVAAITATVLAIGLSLIHLKHPLFPFDAWSIRLIHLSLAMAIAFLSFPMLKKGKIRIPDFLLAILGLAVGAYIIIFMDEIIARFAYPTTTDLVMGALCIVLVLEFTRRVVGLPIVIIAIVFFLYALFGQYLPGALTHKGYSIARIIDHLYLHTEGIYGVPIGVSATFVILFIIFGAFLQVTKTGDFMMNIANSVAGRTRGGPAKIAVIASALFGSISGSAVANVAATGSYTIPLMKKTGFKPHVAGAVEAVASSLGRLERCQPRQRMPKPPAA</sequence>
<dbReference type="InterPro" id="IPR010656">
    <property type="entry name" value="DctM"/>
</dbReference>
<name>X1RUZ4_9ZZZZ</name>
<reference evidence="3" key="1">
    <citation type="journal article" date="2014" name="Front. Microbiol.">
        <title>High frequency of phylogenetically diverse reductive dehalogenase-homologous genes in deep subseafloor sedimentary metagenomes.</title>
        <authorList>
            <person name="Kawai M."/>
            <person name="Futagami T."/>
            <person name="Toyoda A."/>
            <person name="Takaki Y."/>
            <person name="Nishi S."/>
            <person name="Hori S."/>
            <person name="Arai W."/>
            <person name="Tsubouchi T."/>
            <person name="Morono Y."/>
            <person name="Uchiyama I."/>
            <person name="Ito T."/>
            <person name="Fujiyama A."/>
            <person name="Inagaki F."/>
            <person name="Takami H."/>
        </authorList>
    </citation>
    <scope>NUCLEOTIDE SEQUENCE</scope>
    <source>
        <strain evidence="3">Expedition CK06-06</strain>
    </source>
</reference>
<evidence type="ECO:0000259" key="2">
    <source>
        <dbReference type="Pfam" id="PF06808"/>
    </source>
</evidence>
<gene>
    <name evidence="3" type="ORF">S12H4_14846</name>
</gene>
<dbReference type="EMBL" id="BARW01007094">
    <property type="protein sequence ID" value="GAI84572.1"/>
    <property type="molecule type" value="Genomic_DNA"/>
</dbReference>
<feature type="transmembrane region" description="Helical" evidence="1">
    <location>
        <begin position="113"/>
        <end position="134"/>
    </location>
</feature>
<dbReference type="Pfam" id="PF06808">
    <property type="entry name" value="DctM"/>
    <property type="match status" value="1"/>
</dbReference>
<feature type="transmembrane region" description="Helical" evidence="1">
    <location>
        <begin position="87"/>
        <end position="106"/>
    </location>
</feature>
<evidence type="ECO:0000313" key="3">
    <source>
        <dbReference type="EMBL" id="GAI84572.1"/>
    </source>
</evidence>
<organism evidence="3">
    <name type="scientific">marine sediment metagenome</name>
    <dbReference type="NCBI Taxonomy" id="412755"/>
    <lineage>
        <taxon>unclassified sequences</taxon>
        <taxon>metagenomes</taxon>
        <taxon>ecological metagenomes</taxon>
    </lineage>
</organism>
<accession>X1RUZ4</accession>
<feature type="transmembrane region" description="Helical" evidence="1">
    <location>
        <begin position="32"/>
        <end position="51"/>
    </location>
</feature>
<dbReference type="AlphaFoldDB" id="X1RUZ4"/>